<accession>A0A8S1Y9Z0</accession>
<dbReference type="Pfam" id="PF00069">
    <property type="entry name" value="Pkinase"/>
    <property type="match status" value="1"/>
</dbReference>
<feature type="transmembrane region" description="Helical" evidence="9">
    <location>
        <begin position="179"/>
        <end position="212"/>
    </location>
</feature>
<comment type="catalytic activity">
    <reaction evidence="7">
        <text>L-threonyl-[protein] + ATP = O-phospho-L-threonyl-[protein] + ADP + H(+)</text>
        <dbReference type="Rhea" id="RHEA:46608"/>
        <dbReference type="Rhea" id="RHEA-COMP:11060"/>
        <dbReference type="Rhea" id="RHEA-COMP:11605"/>
        <dbReference type="ChEBI" id="CHEBI:15378"/>
        <dbReference type="ChEBI" id="CHEBI:30013"/>
        <dbReference type="ChEBI" id="CHEBI:30616"/>
        <dbReference type="ChEBI" id="CHEBI:61977"/>
        <dbReference type="ChEBI" id="CHEBI:456216"/>
        <dbReference type="EC" id="2.7.11.1"/>
    </reaction>
</comment>
<keyword evidence="12" id="KW-1185">Reference proteome</keyword>
<dbReference type="InterPro" id="IPR001841">
    <property type="entry name" value="Znf_RING"/>
</dbReference>
<keyword evidence="4" id="KW-0547">Nucleotide-binding</keyword>
<evidence type="ECO:0000256" key="4">
    <source>
        <dbReference type="ARBA" id="ARBA00022741"/>
    </source>
</evidence>
<dbReference type="PROSITE" id="PS00108">
    <property type="entry name" value="PROTEIN_KINASE_ST"/>
    <property type="match status" value="1"/>
</dbReference>
<dbReference type="GO" id="GO:0004674">
    <property type="term" value="F:protein serine/threonine kinase activity"/>
    <property type="evidence" value="ECO:0007669"/>
    <property type="project" value="UniProtKB-KW"/>
</dbReference>
<dbReference type="EC" id="2.7.11.1" evidence="1"/>
<organism evidence="11 12">
    <name type="scientific">Paramecium pentaurelia</name>
    <dbReference type="NCBI Taxonomy" id="43138"/>
    <lineage>
        <taxon>Eukaryota</taxon>
        <taxon>Sar</taxon>
        <taxon>Alveolata</taxon>
        <taxon>Ciliophora</taxon>
        <taxon>Intramacronucleata</taxon>
        <taxon>Oligohymenophorea</taxon>
        <taxon>Peniculida</taxon>
        <taxon>Parameciidae</taxon>
        <taxon>Paramecium</taxon>
    </lineage>
</organism>
<dbReference type="PANTHER" id="PTHR44899">
    <property type="entry name" value="CAMK FAMILY PROTEIN KINASE"/>
    <property type="match status" value="1"/>
</dbReference>
<dbReference type="InterPro" id="IPR051131">
    <property type="entry name" value="NEK_Ser/Thr_kinase_NIMA"/>
</dbReference>
<dbReference type="Proteomes" id="UP000689195">
    <property type="component" value="Unassembled WGS sequence"/>
</dbReference>
<gene>
    <name evidence="11" type="ORF">PPENT_87.1.T1630014</name>
</gene>
<comment type="caution">
    <text evidence="11">The sequence shown here is derived from an EMBL/GenBank/DDBJ whole genome shotgun (WGS) entry which is preliminary data.</text>
</comment>
<evidence type="ECO:0000256" key="5">
    <source>
        <dbReference type="ARBA" id="ARBA00022777"/>
    </source>
</evidence>
<dbReference type="PROSITE" id="PS50011">
    <property type="entry name" value="PROTEIN_KINASE_DOM"/>
    <property type="match status" value="1"/>
</dbReference>
<dbReference type="InterPro" id="IPR000719">
    <property type="entry name" value="Prot_kinase_dom"/>
</dbReference>
<reference evidence="11" key="1">
    <citation type="submission" date="2021-01" db="EMBL/GenBank/DDBJ databases">
        <authorList>
            <consortium name="Genoscope - CEA"/>
            <person name="William W."/>
        </authorList>
    </citation>
    <scope>NUCLEOTIDE SEQUENCE</scope>
</reference>
<evidence type="ECO:0000256" key="1">
    <source>
        <dbReference type="ARBA" id="ARBA00012513"/>
    </source>
</evidence>
<keyword evidence="9" id="KW-0812">Transmembrane</keyword>
<evidence type="ECO:0000256" key="2">
    <source>
        <dbReference type="ARBA" id="ARBA00022527"/>
    </source>
</evidence>
<evidence type="ECO:0000313" key="11">
    <source>
        <dbReference type="EMBL" id="CAD8211306.1"/>
    </source>
</evidence>
<protein>
    <recommendedName>
        <fullName evidence="1">non-specific serine/threonine protein kinase</fullName>
        <ecNumber evidence="1">2.7.11.1</ecNumber>
    </recommendedName>
</protein>
<keyword evidence="3" id="KW-0808">Transferase</keyword>
<evidence type="ECO:0000313" key="12">
    <source>
        <dbReference type="Proteomes" id="UP000689195"/>
    </source>
</evidence>
<evidence type="ECO:0000256" key="3">
    <source>
        <dbReference type="ARBA" id="ARBA00022679"/>
    </source>
</evidence>
<evidence type="ECO:0000256" key="8">
    <source>
        <dbReference type="ARBA" id="ARBA00048679"/>
    </source>
</evidence>
<evidence type="ECO:0000256" key="6">
    <source>
        <dbReference type="ARBA" id="ARBA00022840"/>
    </source>
</evidence>
<dbReference type="EMBL" id="CAJJDO010000163">
    <property type="protein sequence ID" value="CAD8211306.1"/>
    <property type="molecule type" value="Genomic_DNA"/>
</dbReference>
<name>A0A8S1Y9Z0_9CILI</name>
<dbReference type="AlphaFoldDB" id="A0A8S1Y9Z0"/>
<dbReference type="OrthoDB" id="290598at2759"/>
<evidence type="ECO:0000256" key="7">
    <source>
        <dbReference type="ARBA" id="ARBA00047899"/>
    </source>
</evidence>
<comment type="catalytic activity">
    <reaction evidence="8">
        <text>L-seryl-[protein] + ATP = O-phospho-L-seryl-[protein] + ADP + H(+)</text>
        <dbReference type="Rhea" id="RHEA:17989"/>
        <dbReference type="Rhea" id="RHEA-COMP:9863"/>
        <dbReference type="Rhea" id="RHEA-COMP:11604"/>
        <dbReference type="ChEBI" id="CHEBI:15378"/>
        <dbReference type="ChEBI" id="CHEBI:29999"/>
        <dbReference type="ChEBI" id="CHEBI:30616"/>
        <dbReference type="ChEBI" id="CHEBI:83421"/>
        <dbReference type="ChEBI" id="CHEBI:456216"/>
        <dbReference type="EC" id="2.7.11.1"/>
    </reaction>
</comment>
<dbReference type="PANTHER" id="PTHR44899:SF3">
    <property type="entry name" value="SERINE_THREONINE-PROTEIN KINASE NEK1"/>
    <property type="match status" value="1"/>
</dbReference>
<dbReference type="Pfam" id="PF13639">
    <property type="entry name" value="zf-RING_2"/>
    <property type="match status" value="1"/>
</dbReference>
<feature type="domain" description="Protein kinase" evidence="10">
    <location>
        <begin position="317"/>
        <end position="602"/>
    </location>
</feature>
<proteinExistence type="predicted"/>
<dbReference type="InterPro" id="IPR008271">
    <property type="entry name" value="Ser/Thr_kinase_AS"/>
</dbReference>
<dbReference type="CDD" id="cd08215">
    <property type="entry name" value="STKc_Nek"/>
    <property type="match status" value="1"/>
</dbReference>
<keyword evidence="5" id="KW-0418">Kinase</keyword>
<keyword evidence="9" id="KW-1133">Transmembrane helix</keyword>
<keyword evidence="2" id="KW-0723">Serine/threonine-protein kinase</keyword>
<evidence type="ECO:0000256" key="9">
    <source>
        <dbReference type="SAM" id="Phobius"/>
    </source>
</evidence>
<dbReference type="SMART" id="SM00220">
    <property type="entry name" value="S_TKc"/>
    <property type="match status" value="1"/>
</dbReference>
<evidence type="ECO:0000259" key="10">
    <source>
        <dbReference type="PROSITE" id="PS50011"/>
    </source>
</evidence>
<dbReference type="GO" id="GO:0005524">
    <property type="term" value="F:ATP binding"/>
    <property type="evidence" value="ECO:0007669"/>
    <property type="project" value="UniProtKB-KW"/>
</dbReference>
<sequence length="913" mass="107021">MLENIKQLLIPQSRERYGIYPNVLKEVFSQLSKGVQIYIYFTISKLLLTIIFLGEALKCELSESHSTATTLILHCIFLLYHEFKYKMELENIEKLSQIQQVLEQEGMNLEQIPDRQSFNKLMMTVKKSIFSQCPDLNRESKYLNFLAQVIIIRFFILMLDSPFNFNMFQYFQETCDANLLNVMFIMVLSMFLEFIFLYCLLVVIVIALPLLCCLSIYRKGKQLYSIRKLKKYLESIPPHKYTGLDDAWMKEDKTCCICMQEYVHNENILQLPCSGQHQFHESCVRNWFDLSNLQIIVRLKIKFDIYIIYIIDIYVKYKFCGKLNNYYNQRIFHSPWINLKESKKQAKAIMEMYCQCKENQMIRHSYYLLFQLFAIKRVDLSFRESYVVDPLNEVKLLRSLDHPNIISHYDSFTHNNKLCIVMEYAENADLSMMTNQAKQTQTYIDENTILGWFSQISIAIQYLHQLKIIHRDIKLQNIFLCTNGIVKLGDFGISRTLDNTLDLAQTSIGTPFYLSPEICQNQQYNHKIDIWMLGCTLYELCSLQKPFKGESISEIAFKIINEPHPKIQRNYSDFISQLIDEMLEKNPEKRPDISTIIQYPQIQSELYKLQGLYKTQFNYILPVSPMQSNKSSQKKMHKNSIHFLVEQSKQLQQQQQLQQQSPQVCKEKRRKVSLQQLIQDTSNQNSPTFKQLATADNANKNKPLSFNLHTLPDVINESIQQNSAVMAQRQLRYQKSISINTQIDDATKRGTNEYENENQPTLLKNPKTFSFAGQFLNPNAPTSPQRSILLTDFLKRKIGEEKFQQMKTLLESSNNPIKMLDQEKELVSEILGEENMECIKIFKVLISSSITPQAQHTRTKSSQSFQQYNHNDQSLIDLIKESDLIQNAEHSQNSVFEISFKNLQNCHDAFKQS</sequence>
<keyword evidence="9" id="KW-0472">Membrane</keyword>
<keyword evidence="6" id="KW-0067">ATP-binding</keyword>